<proteinExistence type="inferred from homology"/>
<evidence type="ECO:0000259" key="6">
    <source>
        <dbReference type="Pfam" id="PF18564"/>
    </source>
</evidence>
<dbReference type="PANTHER" id="PTHR31308:SF3">
    <property type="entry name" value="ENDOGLYCOCERAMIDASE"/>
    <property type="match status" value="1"/>
</dbReference>
<comment type="similarity">
    <text evidence="1 4">Belongs to the glycosyl hydrolase 5 (cellulase A) family.</text>
</comment>
<dbReference type="AlphaFoldDB" id="A0A1X2BGE8"/>
<evidence type="ECO:0000313" key="7">
    <source>
        <dbReference type="EMBL" id="ORW62692.1"/>
    </source>
</evidence>
<feature type="domain" description="Glycoside hydrolase family 5 C-terminal" evidence="6">
    <location>
        <begin position="413"/>
        <end position="498"/>
    </location>
</feature>
<evidence type="ECO:0000259" key="5">
    <source>
        <dbReference type="Pfam" id="PF00150"/>
    </source>
</evidence>
<keyword evidence="2 4" id="KW-0378">Hydrolase</keyword>
<dbReference type="Pfam" id="PF18564">
    <property type="entry name" value="Glyco_hydro_5_C"/>
    <property type="match status" value="1"/>
</dbReference>
<evidence type="ECO:0000256" key="3">
    <source>
        <dbReference type="ARBA" id="ARBA00023295"/>
    </source>
</evidence>
<dbReference type="InterPro" id="IPR052066">
    <property type="entry name" value="Glycosphingolipid_Hydrolases"/>
</dbReference>
<feature type="domain" description="Glycoside hydrolase family 5" evidence="5">
    <location>
        <begin position="85"/>
        <end position="377"/>
    </location>
</feature>
<keyword evidence="8" id="KW-1185">Reference proteome</keyword>
<evidence type="ECO:0000256" key="4">
    <source>
        <dbReference type="RuleBase" id="RU361153"/>
    </source>
</evidence>
<accession>A0A1X2BGE8</accession>
<dbReference type="InterPro" id="IPR001547">
    <property type="entry name" value="Glyco_hydro_5"/>
</dbReference>
<evidence type="ECO:0000313" key="8">
    <source>
        <dbReference type="Proteomes" id="UP000193087"/>
    </source>
</evidence>
<dbReference type="InterPro" id="IPR017853">
    <property type="entry name" value="GH"/>
</dbReference>
<dbReference type="InterPro" id="IPR041036">
    <property type="entry name" value="GH5_C"/>
</dbReference>
<protein>
    <recommendedName>
        <fullName evidence="9">Endoglycoceramidase</fullName>
    </recommendedName>
</protein>
<name>A0A1X2BGE8_9MYCO</name>
<dbReference type="STRING" id="486698.AWC22_04160"/>
<dbReference type="GeneID" id="93497630"/>
<evidence type="ECO:0008006" key="9">
    <source>
        <dbReference type="Google" id="ProtNLM"/>
    </source>
</evidence>
<dbReference type="GO" id="GO:0016042">
    <property type="term" value="P:lipid catabolic process"/>
    <property type="evidence" value="ECO:0007669"/>
    <property type="project" value="UniProtKB-ARBA"/>
</dbReference>
<comment type="caution">
    <text evidence="7">The sequence shown here is derived from an EMBL/GenBank/DDBJ whole genome shotgun (WGS) entry which is preliminary data.</text>
</comment>
<dbReference type="SUPFAM" id="SSF51445">
    <property type="entry name" value="(Trans)glycosidases"/>
    <property type="match status" value="1"/>
</dbReference>
<dbReference type="Pfam" id="PF00150">
    <property type="entry name" value="Cellulase"/>
    <property type="match status" value="1"/>
</dbReference>
<dbReference type="GO" id="GO:1901136">
    <property type="term" value="P:carbohydrate derivative catabolic process"/>
    <property type="evidence" value="ECO:0007669"/>
    <property type="project" value="UniProtKB-ARBA"/>
</dbReference>
<gene>
    <name evidence="7" type="ORF">AWC22_04160</name>
</gene>
<dbReference type="PANTHER" id="PTHR31308">
    <property type="match status" value="1"/>
</dbReference>
<dbReference type="GO" id="GO:0004553">
    <property type="term" value="F:hydrolase activity, hydrolyzing O-glycosyl compounds"/>
    <property type="evidence" value="ECO:0007669"/>
    <property type="project" value="InterPro"/>
</dbReference>
<evidence type="ECO:0000256" key="2">
    <source>
        <dbReference type="ARBA" id="ARBA00022801"/>
    </source>
</evidence>
<dbReference type="Proteomes" id="UP000193087">
    <property type="component" value="Unassembled WGS sequence"/>
</dbReference>
<dbReference type="EMBL" id="LQPQ01000225">
    <property type="protein sequence ID" value="ORW62692.1"/>
    <property type="molecule type" value="Genomic_DNA"/>
</dbReference>
<sequence length="502" mass="54417">MRIYLCRAGTFAVVATLIAALTVFGGVPYAAPRQVSATSTGPALPLTNTGTWITGADGRVVVLHGMNQVYKVPPYTPSADGFGASDAEFLATYGFNAMRLGVIWKAVEPQPGVYDDTYLASIAQTVQILAANGIVSLLDFHQDLYNELFQGEGAPDWAVQTGGLPNPQLGFSLNNYLNPAENYAWGAFWRNVPASDGVGLQDHLGGSIAHTAAYFLNNPNVLGYEVWNEPWPGPIWLPCVNPITGCILFDSTRLTDFYNRVVPTIRAANPTAPVFFEPNTIFNVGIRTNLRSVNDPHTVFAFHDYCITPTQQPPLYQICIVEDEFVFNHAKNYANKHGIPQLMTEFGATEELKVIAEVMCHADDHKIGWLYWAYTGNDKTSVSPNGQAVVINPALPKTGDNVNWAKLKTLATPYPQVVAGTPTSWSFTSGILRLSYSTERADGQGRFAPGTQTVISVPQIWYPNGYRVTVTGGQVASAPGAPQLIVLANQNASTVNVVVQTT</sequence>
<dbReference type="RefSeq" id="WP_085252889.1">
    <property type="nucleotide sequence ID" value="NZ_CAJMWI010000004.1"/>
</dbReference>
<dbReference type="InterPro" id="IPR013780">
    <property type="entry name" value="Glyco_hydro_b"/>
</dbReference>
<dbReference type="Gene3D" id="3.20.20.80">
    <property type="entry name" value="Glycosidases"/>
    <property type="match status" value="1"/>
</dbReference>
<dbReference type="Gene3D" id="2.60.40.1180">
    <property type="entry name" value="Golgi alpha-mannosidase II"/>
    <property type="match status" value="1"/>
</dbReference>
<keyword evidence="3 4" id="KW-0326">Glycosidase</keyword>
<organism evidence="7 8">
    <name type="scientific">Mycobacterium riyadhense</name>
    <dbReference type="NCBI Taxonomy" id="486698"/>
    <lineage>
        <taxon>Bacteria</taxon>
        <taxon>Bacillati</taxon>
        <taxon>Actinomycetota</taxon>
        <taxon>Actinomycetes</taxon>
        <taxon>Mycobacteriales</taxon>
        <taxon>Mycobacteriaceae</taxon>
        <taxon>Mycobacterium</taxon>
    </lineage>
</organism>
<dbReference type="GO" id="GO:0000272">
    <property type="term" value="P:polysaccharide catabolic process"/>
    <property type="evidence" value="ECO:0007669"/>
    <property type="project" value="InterPro"/>
</dbReference>
<evidence type="ECO:0000256" key="1">
    <source>
        <dbReference type="ARBA" id="ARBA00005641"/>
    </source>
</evidence>
<reference evidence="7 8" key="1">
    <citation type="submission" date="2016-01" db="EMBL/GenBank/DDBJ databases">
        <title>The new phylogeny of the genus Mycobacterium.</title>
        <authorList>
            <person name="Tarcisio F."/>
            <person name="Conor M."/>
            <person name="Antonella G."/>
            <person name="Elisabetta G."/>
            <person name="Giulia F.S."/>
            <person name="Sara T."/>
            <person name="Anna F."/>
            <person name="Clotilde B."/>
            <person name="Roberto B."/>
            <person name="Veronica D.S."/>
            <person name="Fabio R."/>
            <person name="Monica P."/>
            <person name="Olivier J."/>
            <person name="Enrico T."/>
            <person name="Nicola S."/>
        </authorList>
    </citation>
    <scope>NUCLEOTIDE SEQUENCE [LARGE SCALE GENOMIC DNA]</scope>
    <source>
        <strain evidence="7 8">DSM 45176</strain>
    </source>
</reference>